<name>A0ABQ7F827_BRACR</name>
<dbReference type="Pfam" id="PF14299">
    <property type="entry name" value="PP2"/>
    <property type="match status" value="1"/>
</dbReference>
<comment type="caution">
    <text evidence="1">The sequence shown here is derived from an EMBL/GenBank/DDBJ whole genome shotgun (WGS) entry which is preliminary data.</text>
</comment>
<proteinExistence type="predicted"/>
<protein>
    <submittedName>
        <fullName evidence="1">Uncharacterized protein</fullName>
    </submittedName>
</protein>
<gene>
    <name evidence="1" type="ORF">DY000_02044890</name>
</gene>
<dbReference type="PANTHER" id="PTHR33696">
    <property type="entry name" value="T22J18.15-RELATED"/>
    <property type="match status" value="1"/>
</dbReference>
<dbReference type="EMBL" id="QGKV02000297">
    <property type="protein sequence ID" value="KAF3611805.1"/>
    <property type="molecule type" value="Genomic_DNA"/>
</dbReference>
<sequence>MLSPNNHEFDQTSKAKVPFSWELKPGISRRKNRSGRDQLQCKLTPPPCPDADYSEEVLHSPLVVCPFTPTNSRSSLSSFRKKDADPFFEAYRKCLENSPIRISSSMRRNVRGDHQDCYAKDKRKSLMLWIWSKYSCKFGTDGWGSVSRFRRSKKRIDSTKTPAELKMVSWLEVTGSFDKVEPGKTYRLGFKISFTGDATGWDKAPVFMSAKVGKKGKTIWKRIKSINTNFDKIKGGTTPVNIPDETDGRFEIFVSPTEPITQDTKLQFGLYEVWTGKWKSGLLIYDAFVQEVNQKL</sequence>
<accession>A0ABQ7F827</accession>
<dbReference type="PANTHER" id="PTHR33696:SF3">
    <property type="entry name" value="FLZ-TYPE DOMAIN-CONTAINING PROTEIN"/>
    <property type="match status" value="1"/>
</dbReference>
<evidence type="ECO:0000313" key="1">
    <source>
        <dbReference type="EMBL" id="KAF3611805.1"/>
    </source>
</evidence>
<dbReference type="Proteomes" id="UP000266723">
    <property type="component" value="Unassembled WGS sequence"/>
</dbReference>
<dbReference type="InterPro" id="IPR025886">
    <property type="entry name" value="PP2-like"/>
</dbReference>
<organism evidence="1 2">
    <name type="scientific">Brassica cretica</name>
    <name type="common">Mustard</name>
    <dbReference type="NCBI Taxonomy" id="69181"/>
    <lineage>
        <taxon>Eukaryota</taxon>
        <taxon>Viridiplantae</taxon>
        <taxon>Streptophyta</taxon>
        <taxon>Embryophyta</taxon>
        <taxon>Tracheophyta</taxon>
        <taxon>Spermatophyta</taxon>
        <taxon>Magnoliopsida</taxon>
        <taxon>eudicotyledons</taxon>
        <taxon>Gunneridae</taxon>
        <taxon>Pentapetalae</taxon>
        <taxon>rosids</taxon>
        <taxon>malvids</taxon>
        <taxon>Brassicales</taxon>
        <taxon>Brassicaceae</taxon>
        <taxon>Brassiceae</taxon>
        <taxon>Brassica</taxon>
    </lineage>
</organism>
<keyword evidence="2" id="KW-1185">Reference proteome</keyword>
<reference evidence="1 2" key="1">
    <citation type="journal article" date="2020" name="BMC Genomics">
        <title>Intraspecific diversification of the crop wild relative Brassica cretica Lam. using demographic model selection.</title>
        <authorList>
            <person name="Kioukis A."/>
            <person name="Michalopoulou V.A."/>
            <person name="Briers L."/>
            <person name="Pirintsos S."/>
            <person name="Studholme D.J."/>
            <person name="Pavlidis P."/>
            <person name="Sarris P.F."/>
        </authorList>
    </citation>
    <scope>NUCLEOTIDE SEQUENCE [LARGE SCALE GENOMIC DNA]</scope>
    <source>
        <strain evidence="2">cv. PFS-1207/04</strain>
    </source>
</reference>
<evidence type="ECO:0000313" key="2">
    <source>
        <dbReference type="Proteomes" id="UP000266723"/>
    </source>
</evidence>